<evidence type="ECO:0000313" key="1">
    <source>
        <dbReference type="EMBL" id="OGY97700.1"/>
    </source>
</evidence>
<proteinExistence type="predicted"/>
<dbReference type="AlphaFoldDB" id="A0A1G2CAL3"/>
<gene>
    <name evidence="1" type="ORF">A2128_00255</name>
</gene>
<dbReference type="GO" id="GO:0016884">
    <property type="term" value="F:carbon-nitrogen ligase activity, with glutamine as amido-N-donor"/>
    <property type="evidence" value="ECO:0007669"/>
    <property type="project" value="InterPro"/>
</dbReference>
<dbReference type="Gene3D" id="1.10.1510.10">
    <property type="entry name" value="Uncharacterised protein YqeY/AIM41 PF09424, N-terminal domain"/>
    <property type="match status" value="1"/>
</dbReference>
<dbReference type="InterPro" id="IPR003789">
    <property type="entry name" value="Asn/Gln_tRNA_amidoTrase-B-like"/>
</dbReference>
<organism evidence="1 2">
    <name type="scientific">Candidatus Liptonbacteria bacterium GWC1_60_9</name>
    <dbReference type="NCBI Taxonomy" id="1798645"/>
    <lineage>
        <taxon>Bacteria</taxon>
        <taxon>Candidatus Liptoniibacteriota</taxon>
    </lineage>
</organism>
<dbReference type="Pfam" id="PF09424">
    <property type="entry name" value="YqeY"/>
    <property type="match status" value="1"/>
</dbReference>
<dbReference type="Gene3D" id="1.10.10.410">
    <property type="match status" value="1"/>
</dbReference>
<dbReference type="SUPFAM" id="SSF89095">
    <property type="entry name" value="GatB/YqeY motif"/>
    <property type="match status" value="1"/>
</dbReference>
<accession>A0A1G2CAL3</accession>
<evidence type="ECO:0000313" key="2">
    <source>
        <dbReference type="Proteomes" id="UP000176349"/>
    </source>
</evidence>
<dbReference type="EMBL" id="MHKV01000002">
    <property type="protein sequence ID" value="OGY97700.1"/>
    <property type="molecule type" value="Genomic_DNA"/>
</dbReference>
<protein>
    <recommendedName>
        <fullName evidence="3">Glutamyl-tRNA amidotransferase</fullName>
    </recommendedName>
</protein>
<dbReference type="InterPro" id="IPR042184">
    <property type="entry name" value="YqeY/Aim41_N"/>
</dbReference>
<sequence>MLLDKLHSELTAALKEKRAFEVGVLRLLTAAAHNRAIEKRGQGKGDQLTDEEVLEVLKKEAKKRKESIQLFTQGNRRDLAENEAKELALIERYLPAELSEKEVRAHVEKVFASGAVSAEQGFGVVMKEVMKELKGKADAGLVSKVVKEKIG</sequence>
<name>A0A1G2CAL3_9BACT</name>
<reference evidence="1 2" key="1">
    <citation type="journal article" date="2016" name="Nat. Commun.">
        <title>Thousands of microbial genomes shed light on interconnected biogeochemical processes in an aquifer system.</title>
        <authorList>
            <person name="Anantharaman K."/>
            <person name="Brown C.T."/>
            <person name="Hug L.A."/>
            <person name="Sharon I."/>
            <person name="Castelle C.J."/>
            <person name="Probst A.J."/>
            <person name="Thomas B.C."/>
            <person name="Singh A."/>
            <person name="Wilkins M.J."/>
            <person name="Karaoz U."/>
            <person name="Brodie E.L."/>
            <person name="Williams K.H."/>
            <person name="Hubbard S.S."/>
            <person name="Banfield J.F."/>
        </authorList>
    </citation>
    <scope>NUCLEOTIDE SEQUENCE [LARGE SCALE GENOMIC DNA]</scope>
</reference>
<dbReference type="PANTHER" id="PTHR28055">
    <property type="entry name" value="ALTERED INHERITANCE OF MITOCHONDRIA PROTEIN 41, MITOCHONDRIAL"/>
    <property type="match status" value="1"/>
</dbReference>
<dbReference type="Proteomes" id="UP000176349">
    <property type="component" value="Unassembled WGS sequence"/>
</dbReference>
<dbReference type="InterPro" id="IPR019004">
    <property type="entry name" value="YqeY/Aim41"/>
</dbReference>
<evidence type="ECO:0008006" key="3">
    <source>
        <dbReference type="Google" id="ProtNLM"/>
    </source>
</evidence>
<dbReference type="PANTHER" id="PTHR28055:SF1">
    <property type="entry name" value="ALTERED INHERITANCE OF MITOCHONDRIA PROTEIN 41, MITOCHONDRIAL"/>
    <property type="match status" value="1"/>
</dbReference>
<comment type="caution">
    <text evidence="1">The sequence shown here is derived from an EMBL/GenBank/DDBJ whole genome shotgun (WGS) entry which is preliminary data.</text>
</comment>
<dbReference type="InterPro" id="IPR023168">
    <property type="entry name" value="GatB_Yqey_C_2"/>
</dbReference>